<reference evidence="4 5" key="1">
    <citation type="submission" date="2024-01" db="EMBL/GenBank/DDBJ databases">
        <title>A draft genome for the cacao thread blight pathogen Marasmiellus scandens.</title>
        <authorList>
            <person name="Baruah I.K."/>
            <person name="Leung J."/>
            <person name="Bukari Y."/>
            <person name="Amoako-Attah I."/>
            <person name="Meinhardt L.W."/>
            <person name="Bailey B.A."/>
            <person name="Cohen S.P."/>
        </authorList>
    </citation>
    <scope>NUCLEOTIDE SEQUENCE [LARGE SCALE GENOMIC DNA]</scope>
    <source>
        <strain evidence="4 5">GH-19</strain>
    </source>
</reference>
<keyword evidence="5" id="KW-1185">Reference proteome</keyword>
<dbReference type="Proteomes" id="UP001498398">
    <property type="component" value="Unassembled WGS sequence"/>
</dbReference>
<dbReference type="PANTHER" id="PTHR31668">
    <property type="entry name" value="GLUCOSE TRANSPORT TRANSCRIPTION REGULATOR RGT1-RELATED-RELATED"/>
    <property type="match status" value="1"/>
</dbReference>
<dbReference type="CDD" id="cd12148">
    <property type="entry name" value="fungal_TF_MHR"/>
    <property type="match status" value="1"/>
</dbReference>
<evidence type="ECO:0000313" key="5">
    <source>
        <dbReference type="Proteomes" id="UP001498398"/>
    </source>
</evidence>
<feature type="compositionally biased region" description="Polar residues" evidence="2">
    <location>
        <begin position="58"/>
        <end position="68"/>
    </location>
</feature>
<proteinExistence type="predicted"/>
<evidence type="ECO:0000256" key="1">
    <source>
        <dbReference type="ARBA" id="ARBA00023242"/>
    </source>
</evidence>
<sequence>MDRTTPCKHCHDLEIPCTYEYRPKRRGPVNQYVSRLREGKLEDLGQPSNPILTEGSDIPSTSPSTAKRSPTPSSSTLSSAPDLSIRNLDSLASRDVLLQIISCFFDFVYPNIPCIHQPSFMADLEARREENDPVFFALVCSLIATTLAQTPGPCIPLGEADAVRSLARRCYEASRTIMAFSYDPPTTMHIVLRYFDATYVYRLGNDSATRHAAFGEAIQIGYTLRFQKEEFYKDLNVIDGQMRRRIFWVMYGADQSNAIENSWPINLRLEDCTVDFPAAVDDEYITPQGILPQPPLQTPIVTGLIYLSRMFALQGELLARIRIDERSPPKGRFAAARLEEVKSIHNKIMNVMNTAPESLRLRDDRHSPTLTRFANIGDSAFQLLDEYFADPNLMRMNSSSNAFDVKKADLLVTQQRVRFVVEEYDDRLTLAIEGHLDPIVQQQKRELVMKDLLQILHGVPIQAIAANGPAICHKVRYIASALLPELDSQSENPSKTQQYLWDFLHVLSEIEKQFSVIYQF</sequence>
<name>A0ABR1JV04_9AGAR</name>
<gene>
    <name evidence="4" type="ORF">VKT23_004469</name>
</gene>
<protein>
    <recommendedName>
        <fullName evidence="3">Xylanolytic transcriptional activator regulatory domain-containing protein</fullName>
    </recommendedName>
</protein>
<dbReference type="InterPro" id="IPR007219">
    <property type="entry name" value="XnlR_reg_dom"/>
</dbReference>
<feature type="region of interest" description="Disordered" evidence="2">
    <location>
        <begin position="38"/>
        <end position="80"/>
    </location>
</feature>
<dbReference type="InterPro" id="IPR050797">
    <property type="entry name" value="Carb_Metab_Trans_Reg"/>
</dbReference>
<feature type="domain" description="Xylanolytic transcriptional activator regulatory" evidence="3">
    <location>
        <begin position="102"/>
        <end position="348"/>
    </location>
</feature>
<dbReference type="EMBL" id="JBANRG010000004">
    <property type="protein sequence ID" value="KAK7467415.1"/>
    <property type="molecule type" value="Genomic_DNA"/>
</dbReference>
<evidence type="ECO:0000256" key="2">
    <source>
        <dbReference type="SAM" id="MobiDB-lite"/>
    </source>
</evidence>
<dbReference type="PANTHER" id="PTHR31668:SF30">
    <property type="entry name" value="ZN(II)2CYS6 TRANSCRIPTION FACTOR (EUROFUNG)"/>
    <property type="match status" value="1"/>
</dbReference>
<feature type="compositionally biased region" description="Low complexity" evidence="2">
    <location>
        <begin position="69"/>
        <end position="80"/>
    </location>
</feature>
<keyword evidence="1" id="KW-0539">Nucleus</keyword>
<accession>A0ABR1JV04</accession>
<organism evidence="4 5">
    <name type="scientific">Marasmiellus scandens</name>
    <dbReference type="NCBI Taxonomy" id="2682957"/>
    <lineage>
        <taxon>Eukaryota</taxon>
        <taxon>Fungi</taxon>
        <taxon>Dikarya</taxon>
        <taxon>Basidiomycota</taxon>
        <taxon>Agaricomycotina</taxon>
        <taxon>Agaricomycetes</taxon>
        <taxon>Agaricomycetidae</taxon>
        <taxon>Agaricales</taxon>
        <taxon>Marasmiineae</taxon>
        <taxon>Omphalotaceae</taxon>
        <taxon>Marasmiellus</taxon>
    </lineage>
</organism>
<dbReference type="Pfam" id="PF04082">
    <property type="entry name" value="Fungal_trans"/>
    <property type="match status" value="1"/>
</dbReference>
<evidence type="ECO:0000259" key="3">
    <source>
        <dbReference type="Pfam" id="PF04082"/>
    </source>
</evidence>
<comment type="caution">
    <text evidence="4">The sequence shown here is derived from an EMBL/GenBank/DDBJ whole genome shotgun (WGS) entry which is preliminary data.</text>
</comment>
<evidence type="ECO:0000313" key="4">
    <source>
        <dbReference type="EMBL" id="KAK7467415.1"/>
    </source>
</evidence>